<accession>X0XKF3</accession>
<gene>
    <name evidence="1" type="ORF">S01H1_65278</name>
</gene>
<organism evidence="1">
    <name type="scientific">marine sediment metagenome</name>
    <dbReference type="NCBI Taxonomy" id="412755"/>
    <lineage>
        <taxon>unclassified sequences</taxon>
        <taxon>metagenomes</taxon>
        <taxon>ecological metagenomes</taxon>
    </lineage>
</organism>
<reference evidence="1" key="1">
    <citation type="journal article" date="2014" name="Front. Microbiol.">
        <title>High frequency of phylogenetically diverse reductive dehalogenase-homologous genes in deep subseafloor sedimentary metagenomes.</title>
        <authorList>
            <person name="Kawai M."/>
            <person name="Futagami T."/>
            <person name="Toyoda A."/>
            <person name="Takaki Y."/>
            <person name="Nishi S."/>
            <person name="Hori S."/>
            <person name="Arai W."/>
            <person name="Tsubouchi T."/>
            <person name="Morono Y."/>
            <person name="Uchiyama I."/>
            <person name="Ito T."/>
            <person name="Fujiyama A."/>
            <person name="Inagaki F."/>
            <person name="Takami H."/>
        </authorList>
    </citation>
    <scope>NUCLEOTIDE SEQUENCE</scope>
    <source>
        <strain evidence="1">Expedition CK06-06</strain>
    </source>
</reference>
<proteinExistence type="predicted"/>
<protein>
    <submittedName>
        <fullName evidence="1">Uncharacterized protein</fullName>
    </submittedName>
</protein>
<sequence>MNEDIRCPHCRTAIYVDIDESYFDSDKEGMWYTRKGKCPSCKKLFITLKFIDSNNSSENYYFVHPRSSSRPPCPSEVPKKYSDDYKEACLVLN</sequence>
<comment type="caution">
    <text evidence="1">The sequence shown here is derived from an EMBL/GenBank/DDBJ whole genome shotgun (WGS) entry which is preliminary data.</text>
</comment>
<dbReference type="EMBL" id="BARS01043083">
    <property type="protein sequence ID" value="GAG35822.1"/>
    <property type="molecule type" value="Genomic_DNA"/>
</dbReference>
<evidence type="ECO:0000313" key="1">
    <source>
        <dbReference type="EMBL" id="GAG35822.1"/>
    </source>
</evidence>
<name>X0XKF3_9ZZZZ</name>
<dbReference type="AlphaFoldDB" id="X0XKF3"/>
<feature type="non-terminal residue" evidence="1">
    <location>
        <position position="93"/>
    </location>
</feature>